<reference evidence="3 4" key="1">
    <citation type="submission" date="2020-06" db="EMBL/GenBank/DDBJ databases">
        <title>Actinomadura xiongansis sp. nov., isolated from soil of Baiyangdian.</title>
        <authorList>
            <person name="Zhang X."/>
        </authorList>
    </citation>
    <scope>NUCLEOTIDE SEQUENCE [LARGE SCALE GENOMIC DNA]</scope>
    <source>
        <strain evidence="3 4">HBUM206468</strain>
    </source>
</reference>
<dbReference type="EMBL" id="JABVEC010000010">
    <property type="protein sequence ID" value="MBC6466882.1"/>
    <property type="molecule type" value="Genomic_DNA"/>
</dbReference>
<evidence type="ECO:0000313" key="3">
    <source>
        <dbReference type="EMBL" id="MBC6466882.1"/>
    </source>
</evidence>
<proteinExistence type="predicted"/>
<dbReference type="InterPro" id="IPR047789">
    <property type="entry name" value="CU044_5270-like"/>
</dbReference>
<organism evidence="3 4">
    <name type="scientific">Actinomadura alba</name>
    <dbReference type="NCBI Taxonomy" id="406431"/>
    <lineage>
        <taxon>Bacteria</taxon>
        <taxon>Bacillati</taxon>
        <taxon>Actinomycetota</taxon>
        <taxon>Actinomycetes</taxon>
        <taxon>Streptosporangiales</taxon>
        <taxon>Thermomonosporaceae</taxon>
        <taxon>Actinomadura</taxon>
    </lineage>
</organism>
<evidence type="ECO:0000313" key="4">
    <source>
        <dbReference type="Proteomes" id="UP000805614"/>
    </source>
</evidence>
<accession>A0ABR7LPV8</accession>
<keyword evidence="2" id="KW-0812">Transmembrane</keyword>
<keyword evidence="2" id="KW-0472">Membrane</keyword>
<keyword evidence="4" id="KW-1185">Reference proteome</keyword>
<evidence type="ECO:0000256" key="2">
    <source>
        <dbReference type="SAM" id="Phobius"/>
    </source>
</evidence>
<dbReference type="RefSeq" id="WP_187243899.1">
    <property type="nucleotide sequence ID" value="NZ_BAAAOK010000027.1"/>
</dbReference>
<gene>
    <name evidence="3" type="ORF">HKK74_15425</name>
</gene>
<comment type="caution">
    <text evidence="3">The sequence shown here is derived from an EMBL/GenBank/DDBJ whole genome shotgun (WGS) entry which is preliminary data.</text>
</comment>
<evidence type="ECO:0000256" key="1">
    <source>
        <dbReference type="SAM" id="MobiDB-lite"/>
    </source>
</evidence>
<dbReference type="NCBIfam" id="NF038083">
    <property type="entry name" value="CU044_5270_fam"/>
    <property type="match status" value="1"/>
</dbReference>
<feature type="compositionally biased region" description="Polar residues" evidence="1">
    <location>
        <begin position="198"/>
        <end position="216"/>
    </location>
</feature>
<dbReference type="Proteomes" id="UP000805614">
    <property type="component" value="Unassembled WGS sequence"/>
</dbReference>
<protein>
    <submittedName>
        <fullName evidence="3">CU044_5270 family protein</fullName>
    </submittedName>
</protein>
<name>A0ABR7LPV8_9ACTN</name>
<feature type="region of interest" description="Disordered" evidence="1">
    <location>
        <begin position="182"/>
        <end position="225"/>
    </location>
</feature>
<sequence>MINKSDVMDRLAAARPASLDPVPGAGSRAHDLAAAMEQPPTVTPHIRRRAAVRTARFTGLGLGLAAGVAAVALAVTSAGSGADSPRSTDAPMAAYPGTPPPGTTGELPVNARKMLLAAATKAENEPMGTGRYWHTKSRIFDLRTVGDKQGETYLVSNPARYERWLARDARDSGWTLEQALGAKPATPADEAAWKRAGSPSTFTEATSDEVNPQFSATPGKPTVDSVTQATVDYGHPLTTQEAQSLPSDPGRLKAALRQYIVRAGGVDMVSDSDIFYCGVNLILDYPLAPKVRAATYRMLAGLRDVKTVGRVQDQTGRQGIAVAMLNGVDSENVESDLRLIVDSLTGRPLASELVVVKSGSGAARRFKPGMVMSSSVLLGVGWTNTPPSKP</sequence>
<keyword evidence="2" id="KW-1133">Transmembrane helix</keyword>
<feature type="transmembrane region" description="Helical" evidence="2">
    <location>
        <begin position="57"/>
        <end position="78"/>
    </location>
</feature>